<organism evidence="1 2">
    <name type="scientific">Lactonifactor longoviformis DSM 17459</name>
    <dbReference type="NCBI Taxonomy" id="1122155"/>
    <lineage>
        <taxon>Bacteria</taxon>
        <taxon>Bacillati</taxon>
        <taxon>Bacillota</taxon>
        <taxon>Clostridia</taxon>
        <taxon>Eubacteriales</taxon>
        <taxon>Clostridiaceae</taxon>
        <taxon>Lactonifactor</taxon>
    </lineage>
</organism>
<gene>
    <name evidence="1" type="ORF">SAMN02745158_04421</name>
</gene>
<protein>
    <submittedName>
        <fullName evidence="1">Uncharacterized protein</fullName>
    </submittedName>
</protein>
<dbReference type="RefSeq" id="WP_072854906.1">
    <property type="nucleotide sequence ID" value="NZ_FQVI01000057.1"/>
</dbReference>
<dbReference type="AlphaFoldDB" id="A0A1M5D6C3"/>
<dbReference type="Proteomes" id="UP000184245">
    <property type="component" value="Unassembled WGS sequence"/>
</dbReference>
<sequence>MDEKKIYAVYVDLLRLHKEFYGVIAFYNEREAFIQRLNLINSKHNSCFCYNMCEALRKWLWRGRAGLDSGSVSKYYADLWRFHHEYLGKVKTDEDYEKICNESHVLFSKYNFEECKDMILAIVADLDVNKKQQAGA</sequence>
<evidence type="ECO:0000313" key="2">
    <source>
        <dbReference type="Proteomes" id="UP000184245"/>
    </source>
</evidence>
<keyword evidence="2" id="KW-1185">Reference proteome</keyword>
<dbReference type="STRING" id="1122155.SAMN02745158_04421"/>
<accession>A0A1M5D6C3</accession>
<dbReference type="EMBL" id="FQVI01000057">
    <property type="protein sequence ID" value="SHF62242.1"/>
    <property type="molecule type" value="Genomic_DNA"/>
</dbReference>
<name>A0A1M5D6C3_9CLOT</name>
<reference evidence="1 2" key="1">
    <citation type="submission" date="2016-11" db="EMBL/GenBank/DDBJ databases">
        <authorList>
            <person name="Jaros S."/>
            <person name="Januszkiewicz K."/>
            <person name="Wedrychowicz H."/>
        </authorList>
    </citation>
    <scope>NUCLEOTIDE SEQUENCE [LARGE SCALE GENOMIC DNA]</scope>
    <source>
        <strain evidence="1 2">DSM 17459</strain>
    </source>
</reference>
<proteinExistence type="predicted"/>
<evidence type="ECO:0000313" key="1">
    <source>
        <dbReference type="EMBL" id="SHF62242.1"/>
    </source>
</evidence>
<dbReference type="OrthoDB" id="9935826at2"/>